<dbReference type="EMBL" id="DS469530">
    <property type="protein sequence ID" value="EDO46095.1"/>
    <property type="molecule type" value="Genomic_DNA"/>
</dbReference>
<evidence type="ECO:0000313" key="3">
    <source>
        <dbReference type="Proteomes" id="UP000001593"/>
    </source>
</evidence>
<dbReference type="PANTHER" id="PTHR48147">
    <property type="entry name" value="PROTEIN CBG23787"/>
    <property type="match status" value="1"/>
</dbReference>
<accession>A7RR30</accession>
<reference evidence="2 3" key="1">
    <citation type="journal article" date="2007" name="Science">
        <title>Sea anemone genome reveals ancestral eumetazoan gene repertoire and genomic organization.</title>
        <authorList>
            <person name="Putnam N.H."/>
            <person name="Srivastava M."/>
            <person name="Hellsten U."/>
            <person name="Dirks B."/>
            <person name="Chapman J."/>
            <person name="Salamov A."/>
            <person name="Terry A."/>
            <person name="Shapiro H."/>
            <person name="Lindquist E."/>
            <person name="Kapitonov V.V."/>
            <person name="Jurka J."/>
            <person name="Genikhovich G."/>
            <person name="Grigoriev I.V."/>
            <person name="Lucas S.M."/>
            <person name="Steele R.E."/>
            <person name="Finnerty J.R."/>
            <person name="Technau U."/>
            <person name="Martindale M.Q."/>
            <person name="Rokhsar D.S."/>
        </authorList>
    </citation>
    <scope>NUCLEOTIDE SEQUENCE [LARGE SCALE GENOMIC DNA]</scope>
    <source>
        <strain evidence="3">CH2 X CH6</strain>
    </source>
</reference>
<dbReference type="PANTHER" id="PTHR48147:SF3">
    <property type="entry name" value="MYELIN TRANSCRIPTION FACTOR 1-LIKE PROTEIN"/>
    <property type="match status" value="1"/>
</dbReference>
<dbReference type="HOGENOM" id="CLU_840206_0_0_1"/>
<keyword evidence="3" id="KW-1185">Reference proteome</keyword>
<evidence type="ECO:0000313" key="2">
    <source>
        <dbReference type="EMBL" id="EDO46095.1"/>
    </source>
</evidence>
<feature type="region of interest" description="Disordered" evidence="1">
    <location>
        <begin position="194"/>
        <end position="261"/>
    </location>
</feature>
<organism evidence="2 3">
    <name type="scientific">Nematostella vectensis</name>
    <name type="common">Starlet sea anemone</name>
    <dbReference type="NCBI Taxonomy" id="45351"/>
    <lineage>
        <taxon>Eukaryota</taxon>
        <taxon>Metazoa</taxon>
        <taxon>Cnidaria</taxon>
        <taxon>Anthozoa</taxon>
        <taxon>Hexacorallia</taxon>
        <taxon>Actiniaria</taxon>
        <taxon>Edwardsiidae</taxon>
        <taxon>Nematostella</taxon>
    </lineage>
</organism>
<sequence>MEKKKEAFGERLIHILQPRHRDRQRPGSISTRPCNRVKTMKPDARLLHRLGPVDQVSYYTSHDMSAQARFGKFLPSTGSRLKQAGREGRVQTVDLATNHSSEDVLSILKSKVSTLRIELSCQRDMVLYKGVHLAAGILHQEKVTLHGHQIPDDHEARNPRVDPGFAWRQNALGRNGDQEENVINIDDLQDDIEHDHITDNSDGNGDESGSENEVIGQDQDVGNVADDVDEQNERDVADDVDEQNERDVADDVDEQNERDDDLLLNNSGVIVDFHGHECDLITMENLSYLQENEPTTAGTVSIGPGVVSAHQLHTDRQAPDTNEDWIYFGDK</sequence>
<feature type="compositionally biased region" description="Acidic residues" evidence="1">
    <location>
        <begin position="250"/>
        <end position="261"/>
    </location>
</feature>
<protein>
    <submittedName>
        <fullName evidence="2">Uncharacterized protein</fullName>
    </submittedName>
</protein>
<proteinExistence type="predicted"/>
<feature type="compositionally biased region" description="Basic and acidic residues" evidence="1">
    <location>
        <begin position="231"/>
        <end position="249"/>
    </location>
</feature>
<dbReference type="Proteomes" id="UP000001593">
    <property type="component" value="Unassembled WGS sequence"/>
</dbReference>
<name>A7RR30_NEMVE</name>
<dbReference type="AlphaFoldDB" id="A7RR30"/>
<evidence type="ECO:0000256" key="1">
    <source>
        <dbReference type="SAM" id="MobiDB-lite"/>
    </source>
</evidence>
<dbReference type="InParanoid" id="A7RR30"/>
<gene>
    <name evidence="2" type="ORF">NEMVEDRAFT_v1g200852</name>
</gene>